<dbReference type="InterPro" id="IPR029063">
    <property type="entry name" value="SAM-dependent_MTases_sf"/>
</dbReference>
<dbReference type="Gene3D" id="3.40.50.150">
    <property type="entry name" value="Vaccinia Virus protein VP39"/>
    <property type="match status" value="1"/>
</dbReference>
<keyword evidence="1" id="KW-0808">Transferase</keyword>
<proteinExistence type="predicted"/>
<keyword evidence="3" id="KW-0489">Methyltransferase</keyword>
<dbReference type="SUPFAM" id="SSF53335">
    <property type="entry name" value="S-adenosyl-L-methionine-dependent methyltransferases"/>
    <property type="match status" value="1"/>
</dbReference>
<evidence type="ECO:0000313" key="3">
    <source>
        <dbReference type="EMBL" id="MBB3187317.1"/>
    </source>
</evidence>
<dbReference type="GO" id="GO:0008168">
    <property type="term" value="F:methyltransferase activity"/>
    <property type="evidence" value="ECO:0007669"/>
    <property type="project" value="UniProtKB-KW"/>
</dbReference>
<feature type="domain" description="Methyltransferase" evidence="2">
    <location>
        <begin position="35"/>
        <end position="176"/>
    </location>
</feature>
<dbReference type="PANTHER" id="PTHR43861:SF3">
    <property type="entry name" value="PUTATIVE (AFU_ORTHOLOGUE AFUA_2G14390)-RELATED"/>
    <property type="match status" value="1"/>
</dbReference>
<dbReference type="InterPro" id="IPR025714">
    <property type="entry name" value="Methyltranfer_dom"/>
</dbReference>
<gene>
    <name evidence="3" type="ORF">FHX64_001480</name>
</gene>
<protein>
    <submittedName>
        <fullName evidence="3">Ubiquinone/menaquinone biosynthesis C-methylase UbiE</fullName>
    </submittedName>
</protein>
<name>A0A7W5DQP7_9PORP</name>
<dbReference type="CDD" id="cd02440">
    <property type="entry name" value="AdoMet_MTases"/>
    <property type="match status" value="1"/>
</dbReference>
<comment type="caution">
    <text evidence="3">The sequence shown here is derived from an EMBL/GenBank/DDBJ whole genome shotgun (WGS) entry which is preliminary data.</text>
</comment>
<dbReference type="EMBL" id="JACHYB010000001">
    <property type="protein sequence ID" value="MBB3187317.1"/>
    <property type="molecule type" value="Genomic_DNA"/>
</dbReference>
<dbReference type="RefSeq" id="WP_183413093.1">
    <property type="nucleotide sequence ID" value="NZ_JACHYB010000001.1"/>
</dbReference>
<sequence length="205" mass="23227">MNTFNQAASTWDNRPVHWERSQAIANLLKQHIALHPDMVALEFGAGTGILSFLLKDNLKKIILMDNTPEMLQVINEKIEETGVQNFATLLCDLEASPYNGESVDLIFTQMAMHHVKDIPLVLQRFYGMLHSKGYIVIADLYPEDGSFHAGGIPAFHNGIDTEQLCQQVQQAQFKNCQHEWCFTVKRLLDNGSVKEFPIFLLIAQK</sequence>
<organism evidence="3 4">
    <name type="scientific">Microbacter margulisiae</name>
    <dbReference type="NCBI Taxonomy" id="1350067"/>
    <lineage>
        <taxon>Bacteria</taxon>
        <taxon>Pseudomonadati</taxon>
        <taxon>Bacteroidota</taxon>
        <taxon>Bacteroidia</taxon>
        <taxon>Bacteroidales</taxon>
        <taxon>Porphyromonadaceae</taxon>
        <taxon>Microbacter</taxon>
    </lineage>
</organism>
<dbReference type="Proteomes" id="UP000544222">
    <property type="component" value="Unassembled WGS sequence"/>
</dbReference>
<accession>A0A7W5DQP7</accession>
<keyword evidence="3" id="KW-0830">Ubiquinone</keyword>
<evidence type="ECO:0000313" key="4">
    <source>
        <dbReference type="Proteomes" id="UP000544222"/>
    </source>
</evidence>
<evidence type="ECO:0000256" key="1">
    <source>
        <dbReference type="ARBA" id="ARBA00022679"/>
    </source>
</evidence>
<reference evidence="3 4" key="1">
    <citation type="submission" date="2020-08" db="EMBL/GenBank/DDBJ databases">
        <title>Genomic Encyclopedia of Type Strains, Phase IV (KMG-IV): sequencing the most valuable type-strain genomes for metagenomic binning, comparative biology and taxonomic classification.</title>
        <authorList>
            <person name="Goeker M."/>
        </authorList>
    </citation>
    <scope>NUCLEOTIDE SEQUENCE [LARGE SCALE GENOMIC DNA]</scope>
    <source>
        <strain evidence="3 4">DSM 27471</strain>
    </source>
</reference>
<dbReference type="Pfam" id="PF13847">
    <property type="entry name" value="Methyltransf_31"/>
    <property type="match status" value="1"/>
</dbReference>
<dbReference type="AlphaFoldDB" id="A0A7W5DQP7"/>
<dbReference type="PANTHER" id="PTHR43861">
    <property type="entry name" value="TRANS-ACONITATE 2-METHYLTRANSFERASE-RELATED"/>
    <property type="match status" value="1"/>
</dbReference>
<dbReference type="GO" id="GO:0032259">
    <property type="term" value="P:methylation"/>
    <property type="evidence" value="ECO:0007669"/>
    <property type="project" value="UniProtKB-KW"/>
</dbReference>
<evidence type="ECO:0000259" key="2">
    <source>
        <dbReference type="Pfam" id="PF13847"/>
    </source>
</evidence>
<keyword evidence="4" id="KW-1185">Reference proteome</keyword>